<dbReference type="OrthoDB" id="9801795at2"/>
<evidence type="ECO:0000313" key="2">
    <source>
        <dbReference type="EMBL" id="PVY47656.1"/>
    </source>
</evidence>
<dbReference type="SUPFAM" id="SSF100950">
    <property type="entry name" value="NagB/RpiA/CoA transferase-like"/>
    <property type="match status" value="2"/>
</dbReference>
<dbReference type="Gene3D" id="3.40.1080.10">
    <property type="entry name" value="Glutaconate Coenzyme A-transferase"/>
    <property type="match status" value="1"/>
</dbReference>
<evidence type="ECO:0000313" key="3">
    <source>
        <dbReference type="Proteomes" id="UP000245778"/>
    </source>
</evidence>
<dbReference type="Gene3D" id="3.40.1080.20">
    <property type="entry name" value="Acetyl-CoA hydrolase/transferase C-terminal domain"/>
    <property type="match status" value="1"/>
</dbReference>
<accession>A0A2U1BGA8</accession>
<dbReference type="EMBL" id="QEKK01000008">
    <property type="protein sequence ID" value="PVY47656.1"/>
    <property type="molecule type" value="Genomic_DNA"/>
</dbReference>
<gene>
    <name evidence="2" type="ORF">C7373_10816</name>
</gene>
<dbReference type="PANTHER" id="PTHR21432:SF20">
    <property type="entry name" value="ACETYL-COA HYDROLASE"/>
    <property type="match status" value="1"/>
</dbReference>
<organism evidence="2 3">
    <name type="scientific">Intestinimonas butyriciproducens</name>
    <dbReference type="NCBI Taxonomy" id="1297617"/>
    <lineage>
        <taxon>Bacteria</taxon>
        <taxon>Bacillati</taxon>
        <taxon>Bacillota</taxon>
        <taxon>Clostridia</taxon>
        <taxon>Eubacteriales</taxon>
        <taxon>Intestinimonas</taxon>
    </lineage>
</organism>
<comment type="caution">
    <text evidence="2">The sequence shown here is derived from an EMBL/GenBank/DDBJ whole genome shotgun (WGS) entry which is preliminary data.</text>
</comment>
<dbReference type="InterPro" id="IPR038460">
    <property type="entry name" value="AcetylCoA_hyd_C_sf"/>
</dbReference>
<proteinExistence type="predicted"/>
<dbReference type="GeneID" id="93230259"/>
<dbReference type="AlphaFoldDB" id="A0A2U1BGA8"/>
<dbReference type="RefSeq" id="WP_075704554.1">
    <property type="nucleotide sequence ID" value="NZ_CAMREZ010000010.1"/>
</dbReference>
<sequence length="432" mass="48015">MNRFAEEYASKKVTIQDVLHMIQSNDLIWTSYNGLEPQSFFRELHTIKDRVEHVTVRHAGLWKNYEFVSSPEMKGHFDVISSFYDEFARACHDYQISSYMPIHLHNGVARCLEDRHINMFVGMVCPMDEHGYVHFSLNAYNEMDTVFRSDVVVMLVNKNLPVVGGDNLVHISDIDYIVEVEDPLITIEGSQPGETEMKIGANVASLVEDGSTIQLGIGNIPNAVGTYLAEKNDLGVHTEMITSIIADLSESRVITGKKKTINRGKIVGSFALGNQRLYEYLDHNPEIALMSGSYVNDPRVICQNDRMVSINSCLQVDLTGQICSESMGHVQYSGTGGAADFAVGASHSKGGKSIVAVKSTAKKGTVSTIQPLLTPGAVVSISRNDIDYIITEYGIAKIKGKSIAERVENLIHIAHPKFRDELRQKAKDYKIW</sequence>
<dbReference type="GO" id="GO:0016787">
    <property type="term" value="F:hydrolase activity"/>
    <property type="evidence" value="ECO:0007669"/>
    <property type="project" value="UniProtKB-KW"/>
</dbReference>
<dbReference type="GO" id="GO:0008775">
    <property type="term" value="F:acetate CoA-transferase activity"/>
    <property type="evidence" value="ECO:0007669"/>
    <property type="project" value="InterPro"/>
</dbReference>
<dbReference type="Pfam" id="PF13336">
    <property type="entry name" value="AcetylCoA_hyd_C"/>
    <property type="match status" value="1"/>
</dbReference>
<dbReference type="InterPro" id="IPR046433">
    <property type="entry name" value="ActCoA_hydro"/>
</dbReference>
<dbReference type="Proteomes" id="UP000245778">
    <property type="component" value="Unassembled WGS sequence"/>
</dbReference>
<keyword evidence="2" id="KW-0378">Hydrolase</keyword>
<reference evidence="2 3" key="1">
    <citation type="submission" date="2018-04" db="EMBL/GenBank/DDBJ databases">
        <title>Genomic Encyclopedia of Type Strains, Phase IV (KMG-IV): sequencing the most valuable type-strain genomes for metagenomic binning, comparative biology and taxonomic classification.</title>
        <authorList>
            <person name="Goeker M."/>
        </authorList>
    </citation>
    <scope>NUCLEOTIDE SEQUENCE [LARGE SCALE GENOMIC DNA]</scope>
    <source>
        <strain evidence="2 3">DSM 26588</strain>
    </source>
</reference>
<dbReference type="Gene3D" id="3.30.750.70">
    <property type="entry name" value="4-hydroxybutyrate coenzyme like domains"/>
    <property type="match status" value="1"/>
</dbReference>
<dbReference type="InterPro" id="IPR037171">
    <property type="entry name" value="NagB/RpiA_transferase-like"/>
</dbReference>
<feature type="domain" description="Acetyl-CoA hydrolase/transferase C-terminal" evidence="1">
    <location>
        <begin position="273"/>
        <end position="426"/>
    </location>
</feature>
<dbReference type="PANTHER" id="PTHR21432">
    <property type="entry name" value="ACETYL-COA HYDROLASE-RELATED"/>
    <property type="match status" value="1"/>
</dbReference>
<dbReference type="GO" id="GO:0006083">
    <property type="term" value="P:acetate metabolic process"/>
    <property type="evidence" value="ECO:0007669"/>
    <property type="project" value="InterPro"/>
</dbReference>
<dbReference type="InterPro" id="IPR026888">
    <property type="entry name" value="AcetylCoA_hyd_C"/>
</dbReference>
<protein>
    <submittedName>
        <fullName evidence="2">Acyl-CoA hydrolase</fullName>
    </submittedName>
</protein>
<name>A0A2U1BGA8_9FIRM</name>
<evidence type="ECO:0000259" key="1">
    <source>
        <dbReference type="Pfam" id="PF13336"/>
    </source>
</evidence>